<comment type="subcellular location">
    <subcellularLocation>
        <location evidence="4">Peroxisome membrane</location>
    </subcellularLocation>
</comment>
<dbReference type="Pfam" id="PF05648">
    <property type="entry name" value="PEX11"/>
    <property type="match status" value="1"/>
</dbReference>
<keyword evidence="3" id="KW-0576">Peroxisome</keyword>
<dbReference type="Proteomes" id="UP001595075">
    <property type="component" value="Unassembled WGS sequence"/>
</dbReference>
<reference evidence="6 7" key="1">
    <citation type="journal article" date="2024" name="Commun. Biol.">
        <title>Comparative genomic analysis of thermophilic fungi reveals convergent evolutionary adaptations and gene losses.</title>
        <authorList>
            <person name="Steindorff A.S."/>
            <person name="Aguilar-Pontes M.V."/>
            <person name="Robinson A.J."/>
            <person name="Andreopoulos B."/>
            <person name="LaButti K."/>
            <person name="Kuo A."/>
            <person name="Mondo S."/>
            <person name="Riley R."/>
            <person name="Otillar R."/>
            <person name="Haridas S."/>
            <person name="Lipzen A."/>
            <person name="Grimwood J."/>
            <person name="Schmutz J."/>
            <person name="Clum A."/>
            <person name="Reid I.D."/>
            <person name="Moisan M.C."/>
            <person name="Butler G."/>
            <person name="Nguyen T.T.M."/>
            <person name="Dewar K."/>
            <person name="Conant G."/>
            <person name="Drula E."/>
            <person name="Henrissat B."/>
            <person name="Hansel C."/>
            <person name="Singer S."/>
            <person name="Hutchinson M.I."/>
            <person name="de Vries R.P."/>
            <person name="Natvig D.O."/>
            <person name="Powell A.J."/>
            <person name="Tsang A."/>
            <person name="Grigoriev I.V."/>
        </authorList>
    </citation>
    <scope>NUCLEOTIDE SEQUENCE [LARGE SCALE GENOMIC DNA]</scope>
    <source>
        <strain evidence="6 7">CBS 494.80</strain>
    </source>
</reference>
<evidence type="ECO:0000256" key="3">
    <source>
        <dbReference type="ARBA" id="ARBA00023140"/>
    </source>
</evidence>
<keyword evidence="7" id="KW-1185">Reference proteome</keyword>
<comment type="caution">
    <text evidence="6">The sequence shown here is derived from an EMBL/GenBank/DDBJ whole genome shotgun (WGS) entry which is preliminary data.</text>
</comment>
<keyword evidence="2 5" id="KW-0472">Membrane</keyword>
<dbReference type="PANTHER" id="PTHR12652">
    <property type="entry name" value="PEROXISOMAL BIOGENESIS FACTOR 11"/>
    <property type="match status" value="1"/>
</dbReference>
<evidence type="ECO:0000313" key="7">
    <source>
        <dbReference type="Proteomes" id="UP001595075"/>
    </source>
</evidence>
<evidence type="ECO:0000256" key="4">
    <source>
        <dbReference type="ARBA" id="ARBA00046271"/>
    </source>
</evidence>
<sequence>MTSSNVAIKISRFVGNAAGLEKTLRLLQSIVQVIAANSLPASAVQWLQARKQFALGRRYLRFLKFIDAFSLAFEALSTRNGILAILEFGKWSCLGMFLLLESCTILDAMGVYRTSWASWVFVEAMKFWFYSLILGILLAVIELWNLSWVDLSVSKEGGKKAALDEESRARERALRRTSAMKKIVIDGCDLFTPGAVTGWLVVSSSNVGMLCAVSTVLGGRDIWDRVQST</sequence>
<keyword evidence="5" id="KW-1133">Transmembrane helix</keyword>
<feature type="transmembrane region" description="Helical" evidence="5">
    <location>
        <begin position="199"/>
        <end position="219"/>
    </location>
</feature>
<protein>
    <recommendedName>
        <fullName evidence="8">PEX11 domain protein</fullName>
    </recommendedName>
</protein>
<feature type="transmembrane region" description="Helical" evidence="5">
    <location>
        <begin position="127"/>
        <end position="146"/>
    </location>
</feature>
<dbReference type="EMBL" id="JAZHXI010000018">
    <property type="protein sequence ID" value="KAL2061866.1"/>
    <property type="molecule type" value="Genomic_DNA"/>
</dbReference>
<dbReference type="InterPro" id="IPR008733">
    <property type="entry name" value="PEX11"/>
</dbReference>
<keyword evidence="5" id="KW-0812">Transmembrane</keyword>
<proteinExistence type="predicted"/>
<evidence type="ECO:0000256" key="5">
    <source>
        <dbReference type="SAM" id="Phobius"/>
    </source>
</evidence>
<evidence type="ECO:0000256" key="1">
    <source>
        <dbReference type="ARBA" id="ARBA00022593"/>
    </source>
</evidence>
<name>A0ABR4BXA5_9HELO</name>
<evidence type="ECO:0008006" key="8">
    <source>
        <dbReference type="Google" id="ProtNLM"/>
    </source>
</evidence>
<evidence type="ECO:0000313" key="6">
    <source>
        <dbReference type="EMBL" id="KAL2061866.1"/>
    </source>
</evidence>
<keyword evidence="1" id="KW-0962">Peroxisome biogenesis</keyword>
<organism evidence="6 7">
    <name type="scientific">Oculimacula yallundae</name>
    <dbReference type="NCBI Taxonomy" id="86028"/>
    <lineage>
        <taxon>Eukaryota</taxon>
        <taxon>Fungi</taxon>
        <taxon>Dikarya</taxon>
        <taxon>Ascomycota</taxon>
        <taxon>Pezizomycotina</taxon>
        <taxon>Leotiomycetes</taxon>
        <taxon>Helotiales</taxon>
        <taxon>Ploettnerulaceae</taxon>
        <taxon>Oculimacula</taxon>
    </lineage>
</organism>
<dbReference type="PANTHER" id="PTHR12652:SF23">
    <property type="entry name" value="MICROBODY (PEROXISOME) PROLIFERATION PROTEIN PEROXIN 11B (EUROFUNG)"/>
    <property type="match status" value="1"/>
</dbReference>
<accession>A0ABR4BXA5</accession>
<evidence type="ECO:0000256" key="2">
    <source>
        <dbReference type="ARBA" id="ARBA00023136"/>
    </source>
</evidence>
<gene>
    <name evidence="6" type="ORF">VTL71DRAFT_7244</name>
</gene>